<dbReference type="EMBL" id="JAJJPB010000011">
    <property type="protein sequence ID" value="MCC9295223.1"/>
    <property type="molecule type" value="Genomic_DNA"/>
</dbReference>
<feature type="domain" description="Amidohydrolase 3" evidence="1">
    <location>
        <begin position="55"/>
        <end position="542"/>
    </location>
</feature>
<dbReference type="PANTHER" id="PTHR22642:SF2">
    <property type="entry name" value="PROTEIN LONG AFTER FAR-RED 3"/>
    <property type="match status" value="1"/>
</dbReference>
<dbReference type="InterPro" id="IPR033932">
    <property type="entry name" value="YtcJ-like"/>
</dbReference>
<evidence type="ECO:0000313" key="3">
    <source>
        <dbReference type="Proteomes" id="UP001165422"/>
    </source>
</evidence>
<dbReference type="InterPro" id="IPR011059">
    <property type="entry name" value="Metal-dep_hydrolase_composite"/>
</dbReference>
<evidence type="ECO:0000313" key="2">
    <source>
        <dbReference type="EMBL" id="MCC9295223.1"/>
    </source>
</evidence>
<evidence type="ECO:0000259" key="1">
    <source>
        <dbReference type="Pfam" id="PF07969"/>
    </source>
</evidence>
<keyword evidence="3" id="KW-1185">Reference proteome</keyword>
<gene>
    <name evidence="2" type="ORF">LN736_10185</name>
</gene>
<dbReference type="Pfam" id="PF07969">
    <property type="entry name" value="Amidohydro_3"/>
    <property type="match status" value="1"/>
</dbReference>
<dbReference type="PANTHER" id="PTHR22642">
    <property type="entry name" value="IMIDAZOLONEPROPIONASE"/>
    <property type="match status" value="1"/>
</dbReference>
<dbReference type="Proteomes" id="UP001165422">
    <property type="component" value="Unassembled WGS sequence"/>
</dbReference>
<dbReference type="InterPro" id="IPR032466">
    <property type="entry name" value="Metal_Hydrolase"/>
</dbReference>
<protein>
    <submittedName>
        <fullName evidence="2">Amidohydrolase</fullName>
    </submittedName>
</protein>
<proteinExistence type="predicted"/>
<dbReference type="InterPro" id="IPR013108">
    <property type="entry name" value="Amidohydro_3"/>
</dbReference>
<sequence>MKFDYSYADYAFKNGKVITVNEKDEIVEAVAVKGNKIVYTGTDEGLEKIIDQGTKVIDLKGRTLMPGIIDSHYHPILNGLLEAKIDAAMIDTRNRRSVSEILDIIRQAVKLKKPGQWISMMGYEPLLLKEKRPPSLEELDSAAPDNPVHCMHVGGHICMYNSKALAYLNVYKPEDAKKYPDGEVEVADGKLTGLVRGHTHFWLWGQVDYTEEAQIRAAMISHKQLLEAGITSIHDCGECGPSSYHTMQKLCRNKIFRVRSYMMLHSIFGKPYSLEQNAHWMDLGLMSGLGDEHFKIGTCKFMIDGGSGAPSCATREPYSHDPELKGERGWEREEVAEYIKKINDAECQASAHAIGDMAVEFMVEGYEKAFKTNPRPDLRHRIEHCTLTDQDLIDRMAKMNICPSVNAGLVAAFGANYEKFYGKKRMKYFGALRSMLDAGITCSLHSDAPSGPYGLKAIDGAVNRYDRNKNVQCDRTQSVSVPEAIRCSTYNAAYASFEEKIKGSIEVGKLADMIILSRDILSIDPMDIYNLDVDMTMIDGKIEYIRN</sequence>
<dbReference type="RefSeq" id="WP_229981504.1">
    <property type="nucleotide sequence ID" value="NZ_JAJJPB010000011.1"/>
</dbReference>
<dbReference type="CDD" id="cd01300">
    <property type="entry name" value="YtcJ_like"/>
    <property type="match status" value="1"/>
</dbReference>
<comment type="caution">
    <text evidence="2">The sequence shown here is derived from an EMBL/GenBank/DDBJ whole genome shotgun (WGS) entry which is preliminary data.</text>
</comment>
<dbReference type="SUPFAM" id="SSF51338">
    <property type="entry name" value="Composite domain of metallo-dependent hydrolases"/>
    <property type="match status" value="1"/>
</dbReference>
<dbReference type="Gene3D" id="2.30.40.10">
    <property type="entry name" value="Urease, subunit C, domain 1"/>
    <property type="match status" value="1"/>
</dbReference>
<accession>A0ABS8N5Y6</accession>
<reference evidence="2" key="1">
    <citation type="submission" date="2021-11" db="EMBL/GenBank/DDBJ databases">
        <authorList>
            <person name="Qingchun L."/>
            <person name="Dong Z."/>
            <person name="Zongwei Q."/>
            <person name="Jia Z."/>
            <person name="Duotao L."/>
        </authorList>
    </citation>
    <scope>NUCLEOTIDE SEQUENCE</scope>
    <source>
        <strain evidence="2">WLY-B-L2</strain>
    </source>
</reference>
<dbReference type="Gene3D" id="3.10.310.70">
    <property type="match status" value="1"/>
</dbReference>
<dbReference type="SUPFAM" id="SSF51556">
    <property type="entry name" value="Metallo-dependent hydrolases"/>
    <property type="match status" value="1"/>
</dbReference>
<dbReference type="Gene3D" id="3.20.20.140">
    <property type="entry name" value="Metal-dependent hydrolases"/>
    <property type="match status" value="1"/>
</dbReference>
<organism evidence="2 3">
    <name type="scientific">Clostridium aromativorans</name>
    <dbReference type="NCBI Taxonomy" id="2836848"/>
    <lineage>
        <taxon>Bacteria</taxon>
        <taxon>Bacillati</taxon>
        <taxon>Bacillota</taxon>
        <taxon>Clostridia</taxon>
        <taxon>Eubacteriales</taxon>
        <taxon>Clostridiaceae</taxon>
        <taxon>Clostridium</taxon>
    </lineage>
</organism>
<name>A0ABS8N5Y6_9CLOT</name>